<dbReference type="EMBL" id="AVOT02015381">
    <property type="protein sequence ID" value="MBW0499664.1"/>
    <property type="molecule type" value="Genomic_DNA"/>
</dbReference>
<feature type="compositionally biased region" description="Acidic residues" evidence="1">
    <location>
        <begin position="89"/>
        <end position="103"/>
    </location>
</feature>
<dbReference type="PANTHER" id="PTHR31796:SF2">
    <property type="entry name" value="SUZ DOMAIN-CONTAINING PROTEIN 1"/>
    <property type="match status" value="1"/>
</dbReference>
<feature type="compositionally biased region" description="Basic and acidic residues" evidence="1">
    <location>
        <begin position="268"/>
        <end position="277"/>
    </location>
</feature>
<evidence type="ECO:0000259" key="2">
    <source>
        <dbReference type="PROSITE" id="PS51673"/>
    </source>
</evidence>
<dbReference type="InterPro" id="IPR039228">
    <property type="entry name" value="SZRD1"/>
</dbReference>
<reference evidence="3" key="1">
    <citation type="submission" date="2021-03" db="EMBL/GenBank/DDBJ databases">
        <title>Draft genome sequence of rust myrtle Austropuccinia psidii MF-1, a brazilian biotype.</title>
        <authorList>
            <person name="Quecine M.C."/>
            <person name="Pachon D.M.R."/>
            <person name="Bonatelli M.L."/>
            <person name="Correr F.H."/>
            <person name="Franceschini L.M."/>
            <person name="Leite T.F."/>
            <person name="Margarido G.R.A."/>
            <person name="Almeida C.A."/>
            <person name="Ferrarezi J.A."/>
            <person name="Labate C.A."/>
        </authorList>
    </citation>
    <scope>NUCLEOTIDE SEQUENCE</scope>
    <source>
        <strain evidence="3">MF-1</strain>
    </source>
</reference>
<evidence type="ECO:0000256" key="1">
    <source>
        <dbReference type="SAM" id="MobiDB-lite"/>
    </source>
</evidence>
<comment type="caution">
    <text evidence="3">The sequence shown here is derived from an EMBL/GenBank/DDBJ whole genome shotgun (WGS) entry which is preliminary data.</text>
</comment>
<proteinExistence type="predicted"/>
<dbReference type="AlphaFoldDB" id="A0A9Q3DAC1"/>
<feature type="region of interest" description="Disordered" evidence="1">
    <location>
        <begin position="80"/>
        <end position="130"/>
    </location>
</feature>
<feature type="region of interest" description="Disordered" evidence="1">
    <location>
        <begin position="178"/>
        <end position="211"/>
    </location>
</feature>
<dbReference type="Proteomes" id="UP000765509">
    <property type="component" value="Unassembled WGS sequence"/>
</dbReference>
<name>A0A9Q3DAC1_9BASI</name>
<accession>A0A9Q3DAC1</accession>
<evidence type="ECO:0000313" key="3">
    <source>
        <dbReference type="EMBL" id="MBW0499664.1"/>
    </source>
</evidence>
<sequence>MNQELFRKMEAVKWTLFNMLCDIIKLNSTPKVLSSCSQGPAVRGAVRTRRSASSAGNSAIGSWNRIDGVISAIIQLDMPSKTASRKEEPCDDWEDESYDDDGTDLASRDVEPVPQEKQESQPKLAAADSNSVEAQNCTLWKNANSNPQYIIIPSNAAHSATSASRPLPQNAMFGKSPITILQRPKQNSSATSSVSARSSPTPDFPSREKAYGQARARIFGPKNETDYQPEKLNPQLPHLICPVSIERHPSGPTEINEKGFQSRRKQSGRQEDVVLVD</sequence>
<dbReference type="Pfam" id="PF12752">
    <property type="entry name" value="SUZ"/>
    <property type="match status" value="1"/>
</dbReference>
<dbReference type="PANTHER" id="PTHR31796">
    <property type="entry name" value="SUZ DOMAIN-CONTAINING PROTEIN 1"/>
    <property type="match status" value="1"/>
</dbReference>
<dbReference type="InterPro" id="IPR024771">
    <property type="entry name" value="SUZ"/>
</dbReference>
<protein>
    <recommendedName>
        <fullName evidence="2">SUZ domain-containing protein</fullName>
    </recommendedName>
</protein>
<feature type="compositionally biased region" description="Basic and acidic residues" evidence="1">
    <location>
        <begin position="106"/>
        <end position="120"/>
    </location>
</feature>
<feature type="region of interest" description="Disordered" evidence="1">
    <location>
        <begin position="244"/>
        <end position="277"/>
    </location>
</feature>
<evidence type="ECO:0000313" key="4">
    <source>
        <dbReference type="Proteomes" id="UP000765509"/>
    </source>
</evidence>
<feature type="compositionally biased region" description="Low complexity" evidence="1">
    <location>
        <begin position="188"/>
        <end position="201"/>
    </location>
</feature>
<dbReference type="OrthoDB" id="2502428at2759"/>
<organism evidence="3 4">
    <name type="scientific">Austropuccinia psidii MF-1</name>
    <dbReference type="NCBI Taxonomy" id="1389203"/>
    <lineage>
        <taxon>Eukaryota</taxon>
        <taxon>Fungi</taxon>
        <taxon>Dikarya</taxon>
        <taxon>Basidiomycota</taxon>
        <taxon>Pucciniomycotina</taxon>
        <taxon>Pucciniomycetes</taxon>
        <taxon>Pucciniales</taxon>
        <taxon>Sphaerophragmiaceae</taxon>
        <taxon>Austropuccinia</taxon>
    </lineage>
</organism>
<gene>
    <name evidence="3" type="ORF">O181_039379</name>
</gene>
<feature type="domain" description="SUZ" evidence="2">
    <location>
        <begin position="145"/>
        <end position="223"/>
    </location>
</feature>
<keyword evidence="4" id="KW-1185">Reference proteome</keyword>
<dbReference type="PROSITE" id="PS51673">
    <property type="entry name" value="SUZ"/>
    <property type="match status" value="1"/>
</dbReference>